<dbReference type="AlphaFoldDB" id="A0A426Z0B4"/>
<reference evidence="2 3" key="1">
    <citation type="journal article" date="2014" name="Agronomy (Basel)">
        <title>A Draft Genome Sequence for Ensete ventricosum, the Drought-Tolerant Tree Against Hunger.</title>
        <authorList>
            <person name="Harrison J."/>
            <person name="Moore K.A."/>
            <person name="Paszkiewicz K."/>
            <person name="Jones T."/>
            <person name="Grant M."/>
            <person name="Ambacheew D."/>
            <person name="Muzemil S."/>
            <person name="Studholme D.J."/>
        </authorList>
    </citation>
    <scope>NUCLEOTIDE SEQUENCE [LARGE SCALE GENOMIC DNA]</scope>
</reference>
<gene>
    <name evidence="2" type="ORF">B296_00028598</name>
</gene>
<feature type="domain" description="Pleckstrin-like plant" evidence="1">
    <location>
        <begin position="79"/>
        <end position="151"/>
    </location>
</feature>
<dbReference type="Proteomes" id="UP000287651">
    <property type="component" value="Unassembled WGS sequence"/>
</dbReference>
<evidence type="ECO:0000259" key="1">
    <source>
        <dbReference type="Pfam" id="PF08458"/>
    </source>
</evidence>
<organism evidence="2 3">
    <name type="scientific">Ensete ventricosum</name>
    <name type="common">Abyssinian banana</name>
    <name type="synonym">Musa ensete</name>
    <dbReference type="NCBI Taxonomy" id="4639"/>
    <lineage>
        <taxon>Eukaryota</taxon>
        <taxon>Viridiplantae</taxon>
        <taxon>Streptophyta</taxon>
        <taxon>Embryophyta</taxon>
        <taxon>Tracheophyta</taxon>
        <taxon>Spermatophyta</taxon>
        <taxon>Magnoliopsida</taxon>
        <taxon>Liliopsida</taxon>
        <taxon>Zingiberales</taxon>
        <taxon>Musaceae</taxon>
        <taxon>Ensete</taxon>
    </lineage>
</organism>
<evidence type="ECO:0000313" key="2">
    <source>
        <dbReference type="EMBL" id="RRT57412.1"/>
    </source>
</evidence>
<dbReference type="Pfam" id="PF08458">
    <property type="entry name" value="PH_2"/>
    <property type="match status" value="1"/>
</dbReference>
<evidence type="ECO:0000313" key="3">
    <source>
        <dbReference type="Proteomes" id="UP000287651"/>
    </source>
</evidence>
<dbReference type="EMBL" id="AMZH03009173">
    <property type="protein sequence ID" value="RRT57412.1"/>
    <property type="molecule type" value="Genomic_DNA"/>
</dbReference>
<name>A0A426Z0B4_ENSVE</name>
<protein>
    <recommendedName>
        <fullName evidence="1">Pleckstrin-like plant domain-containing protein</fullName>
    </recommendedName>
</protein>
<sequence>MHCSYDSFLYCSLTRRSDTEGKALQGDSKCNSSWGRERIIIRWMLISLNLCSQRWRAPQTHKKRYGLQCSSLEASFSIRKLQLAGNCVPVLAGFVIDVCANIPAWPGREVEDGSHQRAYFGIRTPERLIEFECKKCDKGIWIEGIRQMLDCRANMNIAKAM</sequence>
<accession>A0A426Z0B4</accession>
<comment type="caution">
    <text evidence="2">The sequence shown here is derived from an EMBL/GenBank/DDBJ whole genome shotgun (WGS) entry which is preliminary data.</text>
</comment>
<dbReference type="InterPro" id="IPR013666">
    <property type="entry name" value="PH_pln"/>
</dbReference>
<proteinExistence type="predicted"/>